<sequence>MLEILFPEWKNFKFFVYSEAESPETLFLKPFSFKILKRSPSHLVFLLSPFNSEKPLYFLKVYQPRLFKRNRIKAFIKNLQMLKKRNIPVLYPLLIFYERPLFSYLKRHPFYGGILYPFIEEGFLKEELFFRENSQTLLINLVNFIFSLHEKGILLRDTKYNNFFYTKEGFKIFDLDGIKILETSLSKKERLKDLSALAMTLEWIGLKEAGTLIFKAYQNLLGELGKVHYEYYTELKIKKRKKRERKFNLK</sequence>
<dbReference type="SUPFAM" id="SSF56112">
    <property type="entry name" value="Protein kinase-like (PK-like)"/>
    <property type="match status" value="1"/>
</dbReference>
<dbReference type="OrthoDB" id="9788642at2"/>
<proteinExistence type="predicted"/>
<accession>A0A0U5AYZ8</accession>
<dbReference type="InterPro" id="IPR011009">
    <property type="entry name" value="Kinase-like_dom_sf"/>
</dbReference>
<reference evidence="2" key="2">
    <citation type="journal article" date="2016" name="Int. J. Syst. Evol. Microbiol.">
        <title>Caldimicrobium thiodismutans sp. nov., a sulfur-disproportionating bacterium isolated from a hot spring.</title>
        <authorList>
            <person name="Kojima H."/>
            <person name="Umezawa K."/>
            <person name="Fukui M."/>
        </authorList>
    </citation>
    <scope>NUCLEOTIDE SEQUENCE [LARGE SCALE GENOMIC DNA]</scope>
    <source>
        <strain evidence="2">TF1</strain>
    </source>
</reference>
<dbReference type="Proteomes" id="UP000068196">
    <property type="component" value="Chromosome"/>
</dbReference>
<keyword evidence="2" id="KW-1185">Reference proteome</keyword>
<evidence type="ECO:0008006" key="3">
    <source>
        <dbReference type="Google" id="ProtNLM"/>
    </source>
</evidence>
<evidence type="ECO:0000313" key="2">
    <source>
        <dbReference type="Proteomes" id="UP000068196"/>
    </source>
</evidence>
<dbReference type="KEGG" id="cthi:THC_1553"/>
<gene>
    <name evidence="1" type="ORF">THC_1553</name>
</gene>
<reference evidence="1 2" key="1">
    <citation type="journal article" date="2016" name="Int. J. Syst. Evol. Microbiol.">
        <title>Caldimicrobium thiodismutans sp. nov., a sulfur-disproportionating bacterium isolated from a hot spring, and emended description of the genus Caldimicrobium.</title>
        <authorList>
            <person name="Kojima H."/>
            <person name="Umezawa K."/>
            <person name="Fukui M."/>
        </authorList>
    </citation>
    <scope>NUCLEOTIDE SEQUENCE [LARGE SCALE GENOMIC DNA]</scope>
    <source>
        <strain evidence="1 2">TF1</strain>
    </source>
</reference>
<dbReference type="AlphaFoldDB" id="A0A0U5AYZ8"/>
<evidence type="ECO:0000313" key="1">
    <source>
        <dbReference type="EMBL" id="BAU23918.1"/>
    </source>
</evidence>
<dbReference type="STRING" id="1653476.THC_1553"/>
<dbReference type="PATRIC" id="fig|1653476.3.peg.1614"/>
<dbReference type="EMBL" id="AP014945">
    <property type="protein sequence ID" value="BAU23918.1"/>
    <property type="molecule type" value="Genomic_DNA"/>
</dbReference>
<organism evidence="1 2">
    <name type="scientific">Caldimicrobium thiodismutans</name>
    <dbReference type="NCBI Taxonomy" id="1653476"/>
    <lineage>
        <taxon>Bacteria</taxon>
        <taxon>Pseudomonadati</taxon>
        <taxon>Thermodesulfobacteriota</taxon>
        <taxon>Thermodesulfobacteria</taxon>
        <taxon>Thermodesulfobacteriales</taxon>
        <taxon>Thermodesulfobacteriaceae</taxon>
        <taxon>Caldimicrobium</taxon>
    </lineage>
</organism>
<protein>
    <recommendedName>
        <fullName evidence="3">Protein kinase domain-containing protein</fullName>
    </recommendedName>
</protein>
<dbReference type="RefSeq" id="WP_068515712.1">
    <property type="nucleotide sequence ID" value="NZ_AP014945.1"/>
</dbReference>
<dbReference type="Gene3D" id="1.10.510.10">
    <property type="entry name" value="Transferase(Phosphotransferase) domain 1"/>
    <property type="match status" value="1"/>
</dbReference>
<dbReference type="Gene3D" id="3.30.200.20">
    <property type="entry name" value="Phosphorylase Kinase, domain 1"/>
    <property type="match status" value="1"/>
</dbReference>
<name>A0A0U5AYZ8_9BACT</name>